<comment type="subcellular location">
    <subcellularLocation>
        <location evidence="1">Golgi apparatus</location>
    </subcellularLocation>
</comment>
<reference evidence="7" key="1">
    <citation type="submission" date="2022-07" db="EMBL/GenBank/DDBJ databases">
        <title>Phylogenomic reconstructions and comparative analyses of Kickxellomycotina fungi.</title>
        <authorList>
            <person name="Reynolds N.K."/>
            <person name="Stajich J.E."/>
            <person name="Barry K."/>
            <person name="Grigoriev I.V."/>
            <person name="Crous P."/>
            <person name="Smith M.E."/>
        </authorList>
    </citation>
    <scope>NUCLEOTIDE SEQUENCE</scope>
    <source>
        <strain evidence="7">CBS 109367</strain>
    </source>
</reference>
<evidence type="ECO:0000256" key="2">
    <source>
        <dbReference type="ARBA" id="ARBA00023034"/>
    </source>
</evidence>
<dbReference type="PANTHER" id="PTHR18921:SF2">
    <property type="entry name" value="THYROID RECEPTOR-INTERACTING PROTEIN 11"/>
    <property type="match status" value="1"/>
</dbReference>
<dbReference type="PROSITE" id="PS50913">
    <property type="entry name" value="GRIP"/>
    <property type="match status" value="1"/>
</dbReference>
<name>A0A9W8GST7_9FUNG</name>
<evidence type="ECO:0000313" key="8">
    <source>
        <dbReference type="Proteomes" id="UP001151516"/>
    </source>
</evidence>
<keyword evidence="2" id="KW-0333">Golgi apparatus</keyword>
<dbReference type="InterPro" id="IPR000237">
    <property type="entry name" value="GRIP_dom"/>
</dbReference>
<sequence>MASAEELQKRVDTLQRQLRKAGDHLKRLAAENGALGEQVEKLNEREAQLQTQMQESTGLATGYQEEIARLKVDNQRLNDSKENVKGGDSKGSQSKVRQLEKRVAELVAQNEAAASLADGRIGEWEVAAKEWTADLGLASGSDTAAVIQVVKSRLLQTPVVNGNVNDDSSLELSQLRNSKQALEQSNKELGLKIKAHADGEAAVSVLLSEGLYSVDSIPDAVPTALRAGLEAVANKLKQLQTASQEENSRHETRVAELEAQVEEANTKLSESTSAREELAQDYDHLLQRIGTMKDALTAKMSGESEELKRLRKEVATAKSATASAEKAVTQSESTVRGLEKSLKTLRGEADETKRALWESQESANRVQSEYAESVDESARQISALQARLVAAEAQLEADGMQRDQLEDRVEQLQSDLNQALNAEGQWVGEREVHLVTIQNLQGALERLQESKDAEVDMAVENLRDELRMATKDLRAAVARAERAEGQLRKSELSGATAEQYQQRIAEQVGELERLRHEVAVLKDHLNESMRRLREESSEFNLDKRVITNLIVGFLALPYGDSKRYEILQLMSSILQFTEEQQEKAGLIRKAGKRPPMQSAPGTPTPGSEMGDLSVETKDSFGDQWISFLLRESSSTRNKRL</sequence>
<feature type="region of interest" description="Disordered" evidence="5">
    <location>
        <begin position="71"/>
        <end position="96"/>
    </location>
</feature>
<dbReference type="GO" id="GO:0031267">
    <property type="term" value="F:small GTPase binding"/>
    <property type="evidence" value="ECO:0007669"/>
    <property type="project" value="TreeGrafter"/>
</dbReference>
<proteinExistence type="predicted"/>
<accession>A0A9W8GST7</accession>
<dbReference type="SUPFAM" id="SSF57997">
    <property type="entry name" value="Tropomyosin"/>
    <property type="match status" value="1"/>
</dbReference>
<dbReference type="Gene3D" id="1.20.5.170">
    <property type="match status" value="1"/>
</dbReference>
<organism evidence="7 8">
    <name type="scientific">Coemansia spiralis</name>
    <dbReference type="NCBI Taxonomy" id="417178"/>
    <lineage>
        <taxon>Eukaryota</taxon>
        <taxon>Fungi</taxon>
        <taxon>Fungi incertae sedis</taxon>
        <taxon>Zoopagomycota</taxon>
        <taxon>Kickxellomycotina</taxon>
        <taxon>Kickxellomycetes</taxon>
        <taxon>Kickxellales</taxon>
        <taxon>Kickxellaceae</taxon>
        <taxon>Coemansia</taxon>
    </lineage>
</organism>
<evidence type="ECO:0000256" key="1">
    <source>
        <dbReference type="ARBA" id="ARBA00004555"/>
    </source>
</evidence>
<evidence type="ECO:0000313" key="7">
    <source>
        <dbReference type="EMBL" id="KAJ2691277.1"/>
    </source>
</evidence>
<evidence type="ECO:0000256" key="3">
    <source>
        <dbReference type="ARBA" id="ARBA00023054"/>
    </source>
</evidence>
<keyword evidence="3 4" id="KW-0175">Coiled coil</keyword>
<dbReference type="GO" id="GO:0006888">
    <property type="term" value="P:endoplasmic reticulum to Golgi vesicle-mediated transport"/>
    <property type="evidence" value="ECO:0007669"/>
    <property type="project" value="TreeGrafter"/>
</dbReference>
<dbReference type="Proteomes" id="UP001151516">
    <property type="component" value="Unassembled WGS sequence"/>
</dbReference>
<dbReference type="Pfam" id="PF10375">
    <property type="entry name" value="GRAB"/>
    <property type="match status" value="1"/>
</dbReference>
<dbReference type="InterPro" id="IPR019459">
    <property type="entry name" value="GRAB"/>
</dbReference>
<gene>
    <name evidence="7" type="ORF">IWW39_000176</name>
</gene>
<dbReference type="GO" id="GO:0005794">
    <property type="term" value="C:Golgi apparatus"/>
    <property type="evidence" value="ECO:0007669"/>
    <property type="project" value="UniProtKB-SubCell"/>
</dbReference>
<feature type="domain" description="GRIP" evidence="6">
    <location>
        <begin position="536"/>
        <end position="587"/>
    </location>
</feature>
<feature type="coiled-coil region" evidence="4">
    <location>
        <begin position="165"/>
        <end position="192"/>
    </location>
</feature>
<evidence type="ECO:0000256" key="5">
    <source>
        <dbReference type="SAM" id="MobiDB-lite"/>
    </source>
</evidence>
<dbReference type="AlphaFoldDB" id="A0A9W8GST7"/>
<dbReference type="GO" id="GO:0007030">
    <property type="term" value="P:Golgi organization"/>
    <property type="evidence" value="ECO:0007669"/>
    <property type="project" value="TreeGrafter"/>
</dbReference>
<feature type="coiled-coil region" evidence="4">
    <location>
        <begin position="229"/>
        <end position="542"/>
    </location>
</feature>
<evidence type="ECO:0000259" key="6">
    <source>
        <dbReference type="PROSITE" id="PS50913"/>
    </source>
</evidence>
<protein>
    <recommendedName>
        <fullName evidence="6">GRIP domain-containing protein</fullName>
    </recommendedName>
</protein>
<feature type="region of interest" description="Disordered" evidence="5">
    <location>
        <begin position="587"/>
        <end position="614"/>
    </location>
</feature>
<feature type="compositionally biased region" description="Basic and acidic residues" evidence="5">
    <location>
        <begin position="71"/>
        <end position="88"/>
    </location>
</feature>
<dbReference type="OrthoDB" id="425925at2759"/>
<keyword evidence="8" id="KW-1185">Reference proteome</keyword>
<dbReference type="EMBL" id="JANBTX010000002">
    <property type="protein sequence ID" value="KAJ2691277.1"/>
    <property type="molecule type" value="Genomic_DNA"/>
</dbReference>
<comment type="caution">
    <text evidence="7">The sequence shown here is derived from an EMBL/GenBank/DDBJ whole genome shotgun (WGS) entry which is preliminary data.</text>
</comment>
<evidence type="ECO:0000256" key="4">
    <source>
        <dbReference type="SAM" id="Coils"/>
    </source>
</evidence>
<dbReference type="PANTHER" id="PTHR18921">
    <property type="entry name" value="MYOSIN HEAVY CHAIN - RELATED"/>
    <property type="match status" value="1"/>
</dbReference>
<dbReference type="Gene3D" id="1.10.287.1490">
    <property type="match status" value="1"/>
</dbReference>